<evidence type="ECO:0000259" key="2">
    <source>
        <dbReference type="PROSITE" id="PS51725"/>
    </source>
</evidence>
<accession>A0A1I7ILI2</accession>
<dbReference type="PANTHER" id="PTHR37811:SF2">
    <property type="entry name" value="ABM DOMAIN-CONTAINING PROTEIN"/>
    <property type="match status" value="1"/>
</dbReference>
<dbReference type="Gene3D" id="3.30.70.100">
    <property type="match status" value="1"/>
</dbReference>
<proteinExistence type="predicted"/>
<name>A0A1I7ILI2_9GAMM</name>
<dbReference type="AlphaFoldDB" id="A0A1I7ILI2"/>
<organism evidence="3 4">
    <name type="scientific">Halomonas korlensis</name>
    <dbReference type="NCBI Taxonomy" id="463301"/>
    <lineage>
        <taxon>Bacteria</taxon>
        <taxon>Pseudomonadati</taxon>
        <taxon>Pseudomonadota</taxon>
        <taxon>Gammaproteobacteria</taxon>
        <taxon>Oceanospirillales</taxon>
        <taxon>Halomonadaceae</taxon>
        <taxon>Halomonas</taxon>
    </lineage>
</organism>
<evidence type="ECO:0000313" key="3">
    <source>
        <dbReference type="EMBL" id="SFU73768.1"/>
    </source>
</evidence>
<sequence>MIAVIFEVVPHPDQRDHYLDIAAGLRPLLEEIDGFISIERFESLAQPGKLLSLSFWRDEEAITEWCRVERHRVAQSLGREAVFEDYRLRVAAVIRDYGLDDREQAPTDSRERHDSAPRSRPSA</sequence>
<feature type="compositionally biased region" description="Basic and acidic residues" evidence="1">
    <location>
        <begin position="101"/>
        <end position="117"/>
    </location>
</feature>
<dbReference type="Proteomes" id="UP000198693">
    <property type="component" value="Unassembled WGS sequence"/>
</dbReference>
<keyword evidence="3" id="KW-0560">Oxidoreductase</keyword>
<dbReference type="GO" id="GO:0004497">
    <property type="term" value="F:monooxygenase activity"/>
    <property type="evidence" value="ECO:0007669"/>
    <property type="project" value="UniProtKB-KW"/>
</dbReference>
<evidence type="ECO:0000256" key="1">
    <source>
        <dbReference type="SAM" id="MobiDB-lite"/>
    </source>
</evidence>
<dbReference type="InterPro" id="IPR011008">
    <property type="entry name" value="Dimeric_a/b-barrel"/>
</dbReference>
<dbReference type="PANTHER" id="PTHR37811">
    <property type="entry name" value="BLL5343 PROTEIN"/>
    <property type="match status" value="1"/>
</dbReference>
<keyword evidence="4" id="KW-1185">Reference proteome</keyword>
<dbReference type="SUPFAM" id="SSF54909">
    <property type="entry name" value="Dimeric alpha+beta barrel"/>
    <property type="match status" value="1"/>
</dbReference>
<dbReference type="OrthoDB" id="9797060at2"/>
<dbReference type="PROSITE" id="PS51725">
    <property type="entry name" value="ABM"/>
    <property type="match status" value="1"/>
</dbReference>
<keyword evidence="3" id="KW-0503">Monooxygenase</keyword>
<dbReference type="InterPro" id="IPR007138">
    <property type="entry name" value="ABM_dom"/>
</dbReference>
<dbReference type="EMBL" id="FPBP01000007">
    <property type="protein sequence ID" value="SFU73768.1"/>
    <property type="molecule type" value="Genomic_DNA"/>
</dbReference>
<dbReference type="InterPro" id="IPR052936">
    <property type="entry name" value="Jasmonate_Hydroxylase-like"/>
</dbReference>
<gene>
    <name evidence="3" type="ORF">SAMN04487955_107115</name>
</gene>
<dbReference type="STRING" id="463301.SAMN04487955_107115"/>
<dbReference type="RefSeq" id="WP_089795841.1">
    <property type="nucleotide sequence ID" value="NZ_FPBP01000007.1"/>
</dbReference>
<feature type="region of interest" description="Disordered" evidence="1">
    <location>
        <begin position="101"/>
        <end position="123"/>
    </location>
</feature>
<reference evidence="4" key="1">
    <citation type="submission" date="2016-10" db="EMBL/GenBank/DDBJ databases">
        <authorList>
            <person name="Varghese N."/>
            <person name="Submissions S."/>
        </authorList>
    </citation>
    <scope>NUCLEOTIDE SEQUENCE [LARGE SCALE GENOMIC DNA]</scope>
    <source>
        <strain evidence="4">CGMCC 1.6981</strain>
    </source>
</reference>
<feature type="domain" description="ABM" evidence="2">
    <location>
        <begin position="2"/>
        <end position="90"/>
    </location>
</feature>
<dbReference type="Pfam" id="PF03992">
    <property type="entry name" value="ABM"/>
    <property type="match status" value="1"/>
</dbReference>
<evidence type="ECO:0000313" key="4">
    <source>
        <dbReference type="Proteomes" id="UP000198693"/>
    </source>
</evidence>
<protein>
    <submittedName>
        <fullName evidence="3">Heme-degrading monooxygenase HmoA</fullName>
    </submittedName>
</protein>